<dbReference type="EMBL" id="VBAP01000009">
    <property type="protein sequence ID" value="TMI76908.1"/>
    <property type="molecule type" value="Genomic_DNA"/>
</dbReference>
<accession>A0A537J029</accession>
<gene>
    <name evidence="1" type="ORF">E6H05_02585</name>
</gene>
<dbReference type="Proteomes" id="UP000318834">
    <property type="component" value="Unassembled WGS sequence"/>
</dbReference>
<protein>
    <submittedName>
        <fullName evidence="1">DUF3006 domain-containing protein</fullName>
    </submittedName>
</protein>
<sequence>MRAIVDRIEDDVAVVIFEDGGRAYLPAAQLPPGAGEGTVLRVTWAVETGSNAHEVAELIDRLRRRSEEHL</sequence>
<dbReference type="InterPro" id="IPR021377">
    <property type="entry name" value="DUF3006"/>
</dbReference>
<name>A0A537J029_9BACT</name>
<dbReference type="Pfam" id="PF11213">
    <property type="entry name" value="DUF3006"/>
    <property type="match status" value="1"/>
</dbReference>
<organism evidence="1 2">
    <name type="scientific">Candidatus Segetimicrobium genomatis</name>
    <dbReference type="NCBI Taxonomy" id="2569760"/>
    <lineage>
        <taxon>Bacteria</taxon>
        <taxon>Bacillati</taxon>
        <taxon>Candidatus Sysuimicrobiota</taxon>
        <taxon>Candidatus Sysuimicrobiia</taxon>
        <taxon>Candidatus Sysuimicrobiales</taxon>
        <taxon>Candidatus Segetimicrobiaceae</taxon>
        <taxon>Candidatus Segetimicrobium</taxon>
    </lineage>
</organism>
<evidence type="ECO:0000313" key="2">
    <source>
        <dbReference type="Proteomes" id="UP000318834"/>
    </source>
</evidence>
<dbReference type="AlphaFoldDB" id="A0A537J029"/>
<reference evidence="1 2" key="1">
    <citation type="journal article" date="2019" name="Nat. Microbiol.">
        <title>Mediterranean grassland soil C-N compound turnover is dependent on rainfall and depth, and is mediated by genomically divergent microorganisms.</title>
        <authorList>
            <person name="Diamond S."/>
            <person name="Andeer P.F."/>
            <person name="Li Z."/>
            <person name="Crits-Christoph A."/>
            <person name="Burstein D."/>
            <person name="Anantharaman K."/>
            <person name="Lane K.R."/>
            <person name="Thomas B.C."/>
            <person name="Pan C."/>
            <person name="Northen T.R."/>
            <person name="Banfield J.F."/>
        </authorList>
    </citation>
    <scope>NUCLEOTIDE SEQUENCE [LARGE SCALE GENOMIC DNA]</scope>
    <source>
        <strain evidence="1">NP_8</strain>
    </source>
</reference>
<proteinExistence type="predicted"/>
<evidence type="ECO:0000313" key="1">
    <source>
        <dbReference type="EMBL" id="TMI76908.1"/>
    </source>
</evidence>
<comment type="caution">
    <text evidence="1">The sequence shown here is derived from an EMBL/GenBank/DDBJ whole genome shotgun (WGS) entry which is preliminary data.</text>
</comment>